<keyword evidence="3" id="KW-1185">Reference proteome</keyword>
<evidence type="ECO:0000313" key="3">
    <source>
        <dbReference type="Proteomes" id="UP000053902"/>
    </source>
</evidence>
<accession>A0A078LVM8</accession>
<keyword evidence="1" id="KW-0732">Signal</keyword>
<organism evidence="2 3">
    <name type="scientific">Pseudomonas saudiphocaensis</name>
    <dbReference type="NCBI Taxonomy" id="1499686"/>
    <lineage>
        <taxon>Bacteria</taxon>
        <taxon>Pseudomonadati</taxon>
        <taxon>Pseudomonadota</taxon>
        <taxon>Gammaproteobacteria</taxon>
        <taxon>Pseudomonadales</taxon>
        <taxon>Pseudomonadaceae</taxon>
        <taxon>Pseudomonas</taxon>
    </lineage>
</organism>
<dbReference type="OrthoDB" id="7003228at2"/>
<dbReference type="eggNOG" id="ENOG50300GG">
    <property type="taxonomic scope" value="Bacteria"/>
</dbReference>
<feature type="signal peptide" evidence="1">
    <location>
        <begin position="1"/>
        <end position="21"/>
    </location>
</feature>
<dbReference type="InterPro" id="IPR022061">
    <property type="entry name" value="DUF3617"/>
</dbReference>
<dbReference type="Pfam" id="PF12276">
    <property type="entry name" value="DUF3617"/>
    <property type="match status" value="1"/>
</dbReference>
<sequence length="174" mass="19329">MNRLLTALAFTALFFSLSAQAAPIQPGLWEFSSRNVEVDGQEMPGMNEMLEQLQNLPPEQRKMMEDMLAAQGVQLGGQGVRICLSEAQVNAEALPFSDQPDCTQEITERSERRWKFSFSCPEASGQGETRFISEREFVSVLETSYSVGGEQGSSRMESHARWIGEDCGTLKPAK</sequence>
<evidence type="ECO:0008006" key="4">
    <source>
        <dbReference type="Google" id="ProtNLM"/>
    </source>
</evidence>
<proteinExistence type="predicted"/>
<dbReference type="AlphaFoldDB" id="A0A078LVM8"/>
<dbReference type="Proteomes" id="UP000053902">
    <property type="component" value="Unassembled WGS sequence"/>
</dbReference>
<dbReference type="RefSeq" id="WP_037024976.1">
    <property type="nucleotide sequence ID" value="NZ_CCSF01000001.1"/>
</dbReference>
<dbReference type="EMBL" id="CCSF01000001">
    <property type="protein sequence ID" value="CDZ95320.1"/>
    <property type="molecule type" value="Genomic_DNA"/>
</dbReference>
<feature type="chain" id="PRO_5001741471" description="DUF3617 domain-containing protein" evidence="1">
    <location>
        <begin position="22"/>
        <end position="174"/>
    </location>
</feature>
<reference evidence="2 3" key="1">
    <citation type="submission" date="2014-07" db="EMBL/GenBank/DDBJ databases">
        <authorList>
            <person name="Urmite Genomes Urmite Genomes"/>
        </authorList>
    </citation>
    <scope>NUCLEOTIDE SEQUENCE [LARGE SCALE GENOMIC DNA]</scope>
    <source>
        <strain evidence="2 3">20_BN</strain>
    </source>
</reference>
<protein>
    <recommendedName>
        <fullName evidence="4">DUF3617 domain-containing protein</fullName>
    </recommendedName>
</protein>
<evidence type="ECO:0000313" key="2">
    <source>
        <dbReference type="EMBL" id="CDZ95320.1"/>
    </source>
</evidence>
<name>A0A078LVM8_9PSED</name>
<evidence type="ECO:0000256" key="1">
    <source>
        <dbReference type="SAM" id="SignalP"/>
    </source>
</evidence>
<dbReference type="STRING" id="1499686.BN1079_02653"/>
<gene>
    <name evidence="2" type="ORF">BN1079_02653</name>
</gene>
<dbReference type="HOGENOM" id="CLU_126490_0_0_6"/>